<keyword evidence="7" id="KW-1015">Disulfide bond</keyword>
<proteinExistence type="inferred from homology"/>
<dbReference type="SUPFAM" id="SSF53474">
    <property type="entry name" value="alpha/beta-Hydrolases"/>
    <property type="match status" value="1"/>
</dbReference>
<dbReference type="GO" id="GO:0030600">
    <property type="term" value="F:feruloyl esterase activity"/>
    <property type="evidence" value="ECO:0007669"/>
    <property type="project" value="UniProtKB-ARBA"/>
</dbReference>
<evidence type="ECO:0000256" key="4">
    <source>
        <dbReference type="ARBA" id="ARBA00022729"/>
    </source>
</evidence>
<dbReference type="GO" id="GO:0046872">
    <property type="term" value="F:metal ion binding"/>
    <property type="evidence" value="ECO:0007669"/>
    <property type="project" value="UniProtKB-KW"/>
</dbReference>
<dbReference type="InterPro" id="IPR029058">
    <property type="entry name" value="AB_hydrolase_fold"/>
</dbReference>
<keyword evidence="6" id="KW-0106">Calcium</keyword>
<dbReference type="InterPro" id="IPR011118">
    <property type="entry name" value="Tannase/feruloyl_esterase"/>
</dbReference>
<evidence type="ECO:0000313" key="10">
    <source>
        <dbReference type="Proteomes" id="UP001303473"/>
    </source>
</evidence>
<dbReference type="PANTHER" id="PTHR33938">
    <property type="entry name" value="FERULOYL ESTERASE B-RELATED"/>
    <property type="match status" value="1"/>
</dbReference>
<keyword evidence="5 8" id="KW-0378">Hydrolase</keyword>
<reference evidence="10" key="1">
    <citation type="journal article" date="2023" name="Mol. Phylogenet. Evol.">
        <title>Genome-scale phylogeny and comparative genomics of the fungal order Sordariales.</title>
        <authorList>
            <person name="Hensen N."/>
            <person name="Bonometti L."/>
            <person name="Westerberg I."/>
            <person name="Brannstrom I.O."/>
            <person name="Guillou S."/>
            <person name="Cros-Aarteil S."/>
            <person name="Calhoun S."/>
            <person name="Haridas S."/>
            <person name="Kuo A."/>
            <person name="Mondo S."/>
            <person name="Pangilinan J."/>
            <person name="Riley R."/>
            <person name="LaButti K."/>
            <person name="Andreopoulos B."/>
            <person name="Lipzen A."/>
            <person name="Chen C."/>
            <person name="Yan M."/>
            <person name="Daum C."/>
            <person name="Ng V."/>
            <person name="Clum A."/>
            <person name="Steindorff A."/>
            <person name="Ohm R.A."/>
            <person name="Martin F."/>
            <person name="Silar P."/>
            <person name="Natvig D.O."/>
            <person name="Lalanne C."/>
            <person name="Gautier V."/>
            <person name="Ament-Velasquez S.L."/>
            <person name="Kruys A."/>
            <person name="Hutchinson M.I."/>
            <person name="Powell A.J."/>
            <person name="Barry K."/>
            <person name="Miller A.N."/>
            <person name="Grigoriev I.V."/>
            <person name="Debuchy R."/>
            <person name="Gladieux P."/>
            <person name="Hiltunen Thoren M."/>
            <person name="Johannesson H."/>
        </authorList>
    </citation>
    <scope>NUCLEOTIDE SEQUENCE [LARGE SCALE GENOMIC DNA]</scope>
    <source>
        <strain evidence="10">CBS 340.73</strain>
    </source>
</reference>
<feature type="signal peptide" evidence="8">
    <location>
        <begin position="1"/>
        <end position="26"/>
    </location>
</feature>
<keyword evidence="4 8" id="KW-0732">Signal</keyword>
<keyword evidence="10" id="KW-1185">Reference proteome</keyword>
<sequence>MFGLALAVPLTVLQLLLLFSQTVVHAAPAPATPNVPIKQALQCVVGSFTSVATLPGVTVTIEKAVSVSDRGSYGDATDQGFPQTIDLLPALCAVTVKVTDTSDTPGKPASSYRFGMFLPASAKWNNKMLTVGSASFAGGINWPDMGQGPHYGFATISTDNGHNSNGSDLSWATPARLYDWGYRALHGSVVVGKLLVAHYYGRPLTYSYYSGCSTGGRQGLREIQYDASSFDGALIGSPAWDTVDLMPWISKMAVYQLNTTDGQLGVQQLSILAAEVLRQCDAQDGLADNVISAPEQCSFNISTIICSDPTTCLTAAQAQTAQKIWGDYTVDGKLVSNGFELGSEDQWGVYFGDTSTLQGFDFDYERYFIYNTTGYVWQQYADQAVADSRMVNPGLATANHFDISPYQTKAGIGGKGGKIMLYHGLSDGLISPKSSLLYYQQTMAAMGITNMDDMRSWFRFFEVPGMQHCWFSNRYNAPWDFASSGQATQLRLLPYLGVGLPAVGDGWSVPGHLNDSNYDALAALQQWVEDDKPVDQVIATAFNSDFSANRTRPICPYPQKATYNGSGDVNNASSWGCA</sequence>
<evidence type="ECO:0000256" key="2">
    <source>
        <dbReference type="ARBA" id="ARBA00022487"/>
    </source>
</evidence>
<feature type="chain" id="PRO_5042671888" description="Carboxylic ester hydrolase" evidence="8">
    <location>
        <begin position="27"/>
        <end position="578"/>
    </location>
</feature>
<dbReference type="EC" id="3.1.1.-" evidence="8"/>
<keyword evidence="3" id="KW-0479">Metal-binding</keyword>
<evidence type="ECO:0000256" key="8">
    <source>
        <dbReference type="RuleBase" id="RU361238"/>
    </source>
</evidence>
<gene>
    <name evidence="9" type="ORF">QBC46DRAFT_317170</name>
</gene>
<dbReference type="Proteomes" id="UP001303473">
    <property type="component" value="Unassembled WGS sequence"/>
</dbReference>
<dbReference type="AlphaFoldDB" id="A0AAN6N7E2"/>
<evidence type="ECO:0000256" key="1">
    <source>
        <dbReference type="ARBA" id="ARBA00006249"/>
    </source>
</evidence>
<evidence type="ECO:0000313" key="9">
    <source>
        <dbReference type="EMBL" id="KAK3938727.1"/>
    </source>
</evidence>
<evidence type="ECO:0000256" key="6">
    <source>
        <dbReference type="ARBA" id="ARBA00022837"/>
    </source>
</evidence>
<name>A0AAN6N7E2_9PEZI</name>
<keyword evidence="2" id="KW-0719">Serine esterase</keyword>
<dbReference type="PANTHER" id="PTHR33938:SF2">
    <property type="entry name" value="CARBOXYLIC ESTER HYDROLASE"/>
    <property type="match status" value="1"/>
</dbReference>
<comment type="similarity">
    <text evidence="1 8">Belongs to the tannase family.</text>
</comment>
<comment type="caution">
    <text evidence="9">The sequence shown here is derived from an EMBL/GenBank/DDBJ whole genome shotgun (WGS) entry which is preliminary data.</text>
</comment>
<evidence type="ECO:0000256" key="7">
    <source>
        <dbReference type="ARBA" id="ARBA00023157"/>
    </source>
</evidence>
<evidence type="ECO:0000256" key="5">
    <source>
        <dbReference type="ARBA" id="ARBA00022801"/>
    </source>
</evidence>
<accession>A0AAN6N7E2</accession>
<evidence type="ECO:0000256" key="3">
    <source>
        <dbReference type="ARBA" id="ARBA00022723"/>
    </source>
</evidence>
<organism evidence="9 10">
    <name type="scientific">Diplogelasinospora grovesii</name>
    <dbReference type="NCBI Taxonomy" id="303347"/>
    <lineage>
        <taxon>Eukaryota</taxon>
        <taxon>Fungi</taxon>
        <taxon>Dikarya</taxon>
        <taxon>Ascomycota</taxon>
        <taxon>Pezizomycotina</taxon>
        <taxon>Sordariomycetes</taxon>
        <taxon>Sordariomycetidae</taxon>
        <taxon>Sordariales</taxon>
        <taxon>Diplogelasinosporaceae</taxon>
        <taxon>Diplogelasinospora</taxon>
    </lineage>
</organism>
<protein>
    <recommendedName>
        <fullName evidence="8">Carboxylic ester hydrolase</fullName>
        <ecNumber evidence="8">3.1.1.-</ecNumber>
    </recommendedName>
</protein>
<dbReference type="EMBL" id="MU853823">
    <property type="protein sequence ID" value="KAK3938727.1"/>
    <property type="molecule type" value="Genomic_DNA"/>
</dbReference>
<dbReference type="Pfam" id="PF07519">
    <property type="entry name" value="Tannase"/>
    <property type="match status" value="1"/>
</dbReference>